<dbReference type="PANTHER" id="PTHR36794:SF1">
    <property type="entry name" value="TRANSMEMBRANE PROTEIN"/>
    <property type="match status" value="1"/>
</dbReference>
<evidence type="ECO:0000313" key="4">
    <source>
        <dbReference type="Proteomes" id="UP000525078"/>
    </source>
</evidence>
<feature type="compositionally biased region" description="Low complexity" evidence="1">
    <location>
        <begin position="91"/>
        <end position="101"/>
    </location>
</feature>
<organism evidence="3 4">
    <name type="scientific">Cannabis sativa</name>
    <name type="common">Hemp</name>
    <name type="synonym">Marijuana</name>
    <dbReference type="NCBI Taxonomy" id="3483"/>
    <lineage>
        <taxon>Eukaryota</taxon>
        <taxon>Viridiplantae</taxon>
        <taxon>Streptophyta</taxon>
        <taxon>Embryophyta</taxon>
        <taxon>Tracheophyta</taxon>
        <taxon>Spermatophyta</taxon>
        <taxon>Magnoliopsida</taxon>
        <taxon>eudicotyledons</taxon>
        <taxon>Gunneridae</taxon>
        <taxon>Pentapetalae</taxon>
        <taxon>rosids</taxon>
        <taxon>fabids</taxon>
        <taxon>Rosales</taxon>
        <taxon>Cannabaceae</taxon>
        <taxon>Cannabis</taxon>
    </lineage>
</organism>
<comment type="caution">
    <text evidence="3">The sequence shown here is derived from an EMBL/GenBank/DDBJ whole genome shotgun (WGS) entry which is preliminary data.</text>
</comment>
<evidence type="ECO:0008006" key="5">
    <source>
        <dbReference type="Google" id="ProtNLM"/>
    </source>
</evidence>
<protein>
    <recommendedName>
        <fullName evidence="5">Transmembrane protein</fullName>
    </recommendedName>
</protein>
<gene>
    <name evidence="3" type="ORF">F8388_018596</name>
</gene>
<sequence length="164" mass="18539">METTEHKGGEEDKQGISTNDVGWSGMLVNQYRKIKENAETYPYVWGSYIVVYGGFTLYMAYRWRKLRKTEDRVRVLQERLRKIVAAEESSTLTTAGASSTENVRPPVKPSNEYRGRRCDGVGLIGRSGRGPSTFEVILEVYGGRHSHLFIDVGLGNKAEHRARP</sequence>
<proteinExistence type="predicted"/>
<feature type="transmembrane region" description="Helical" evidence="2">
    <location>
        <begin position="43"/>
        <end position="61"/>
    </location>
</feature>
<keyword evidence="2" id="KW-1133">Transmembrane helix</keyword>
<evidence type="ECO:0000256" key="1">
    <source>
        <dbReference type="SAM" id="MobiDB-lite"/>
    </source>
</evidence>
<dbReference type="PANTHER" id="PTHR36794">
    <property type="entry name" value="TRANSMEMBRANE PROTEIN"/>
    <property type="match status" value="1"/>
</dbReference>
<evidence type="ECO:0000256" key="2">
    <source>
        <dbReference type="SAM" id="Phobius"/>
    </source>
</evidence>
<reference evidence="3 4" key="1">
    <citation type="journal article" date="2020" name="bioRxiv">
        <title>Sequence and annotation of 42 cannabis genomes reveals extensive copy number variation in cannabinoid synthesis and pathogen resistance genes.</title>
        <authorList>
            <person name="Mckernan K.J."/>
            <person name="Helbert Y."/>
            <person name="Kane L.T."/>
            <person name="Ebling H."/>
            <person name="Zhang L."/>
            <person name="Liu B."/>
            <person name="Eaton Z."/>
            <person name="Mclaughlin S."/>
            <person name="Kingan S."/>
            <person name="Baybayan P."/>
            <person name="Concepcion G."/>
            <person name="Jordan M."/>
            <person name="Riva A."/>
            <person name="Barbazuk W."/>
            <person name="Harkins T."/>
        </authorList>
    </citation>
    <scope>NUCLEOTIDE SEQUENCE [LARGE SCALE GENOMIC DNA]</scope>
    <source>
        <strain evidence="4">cv. Jamaican Lion 4</strain>
        <tissue evidence="3">Leaf</tissue>
    </source>
</reference>
<evidence type="ECO:0000313" key="3">
    <source>
        <dbReference type="EMBL" id="KAF4368472.1"/>
    </source>
</evidence>
<name>A0A7J6FCP6_CANSA</name>
<feature type="region of interest" description="Disordered" evidence="1">
    <location>
        <begin position="91"/>
        <end position="113"/>
    </location>
</feature>
<accession>A0A7J6FCP6</accession>
<keyword evidence="2" id="KW-0472">Membrane</keyword>
<dbReference type="AlphaFoldDB" id="A0A7J6FCP6"/>
<keyword evidence="2" id="KW-0812">Transmembrane</keyword>
<dbReference type="EMBL" id="JAATIP010000134">
    <property type="protein sequence ID" value="KAF4368472.1"/>
    <property type="molecule type" value="Genomic_DNA"/>
</dbReference>
<dbReference type="Proteomes" id="UP000525078">
    <property type="component" value="Unassembled WGS sequence"/>
</dbReference>